<proteinExistence type="predicted"/>
<dbReference type="RefSeq" id="WP_266055851.1">
    <property type="nucleotide sequence ID" value="NZ_JAPFQN010000003.1"/>
</dbReference>
<protein>
    <submittedName>
        <fullName evidence="2">Oxygenase MpaB family protein</fullName>
    </submittedName>
</protein>
<dbReference type="EMBL" id="JAPFQN010000003">
    <property type="protein sequence ID" value="MCX2743468.1"/>
    <property type="molecule type" value="Genomic_DNA"/>
</dbReference>
<dbReference type="InterPro" id="IPR018713">
    <property type="entry name" value="MPAB/Lcp_cat_dom"/>
</dbReference>
<comment type="caution">
    <text evidence="2">The sequence shown here is derived from an EMBL/GenBank/DDBJ whole genome shotgun (WGS) entry which is preliminary data.</text>
</comment>
<organism evidence="2 3">
    <name type="scientific">Mangrovivirga halotolerans</name>
    <dbReference type="NCBI Taxonomy" id="2993936"/>
    <lineage>
        <taxon>Bacteria</taxon>
        <taxon>Pseudomonadati</taxon>
        <taxon>Bacteroidota</taxon>
        <taxon>Cytophagia</taxon>
        <taxon>Cytophagales</taxon>
        <taxon>Mangrovivirgaceae</taxon>
        <taxon>Mangrovivirga</taxon>
    </lineage>
</organism>
<evidence type="ECO:0000313" key="2">
    <source>
        <dbReference type="EMBL" id="MCX2743468.1"/>
    </source>
</evidence>
<dbReference type="Pfam" id="PF09995">
    <property type="entry name" value="MPAB_Lcp_cat"/>
    <property type="match status" value="1"/>
</dbReference>
<name>A0ABT3RNU2_9BACT</name>
<gene>
    <name evidence="2" type="ORF">OO013_06305</name>
</gene>
<dbReference type="InterPro" id="IPR037473">
    <property type="entry name" value="Lcp-like"/>
</dbReference>
<evidence type="ECO:0000313" key="3">
    <source>
        <dbReference type="Proteomes" id="UP001209885"/>
    </source>
</evidence>
<sequence length="376" mass="43452">MDYTNHNDANNHPLNPWRLIGDPLSDSIITNIVRHNEGHRLHEIIFGLIREIKTPDRITNNLHVPIRESIIEFLEETRNLPLWVDPELIRKGEKFYSKYNMEICFLLTFKSLPLCYVCSNGAKALYITGKMSPSTDSKSIISRRLKETMMMIHKSFSPDGLSIEGEGLEYIRKSRLIHALNRYYLKNKKLNSEKWDTSSYGLPLNQQDMAGTLMSFSPIVLKGFDQLKISLTEEEKEAYTHYWRVIGHLLGIVPELVPDNHEKSWELAINIIKHQGAASIHGQELTNKWIQYINSMYFGNLSNSTPSSIISHFTDDVSKASNLNISTILGIRDSKNLKDKMIIQFMTRVFRLQHKILPEGLIEFKNKTIQNNYLYA</sequence>
<accession>A0ABT3RNU2</accession>
<dbReference type="Proteomes" id="UP001209885">
    <property type="component" value="Unassembled WGS sequence"/>
</dbReference>
<feature type="domain" description="ER-bound oxygenase mpaB/mpaB'/Rubber oxygenase catalytic" evidence="1">
    <location>
        <begin position="141"/>
        <end position="285"/>
    </location>
</feature>
<keyword evidence="3" id="KW-1185">Reference proteome</keyword>
<evidence type="ECO:0000259" key="1">
    <source>
        <dbReference type="Pfam" id="PF09995"/>
    </source>
</evidence>
<reference evidence="2 3" key="1">
    <citation type="submission" date="2022-11" db="EMBL/GenBank/DDBJ databases">
        <title>The characterization of three novel Bacteroidetes species and genomic analysis of their roles in tidal elemental geochemical cycles.</title>
        <authorList>
            <person name="Ma K."/>
        </authorList>
    </citation>
    <scope>NUCLEOTIDE SEQUENCE [LARGE SCALE GENOMIC DNA]</scope>
    <source>
        <strain evidence="2 3">M17</strain>
    </source>
</reference>
<dbReference type="PANTHER" id="PTHR37539:SF1">
    <property type="entry name" value="ER-BOUND OXYGENASE MPAB_MPAB'_RUBBER OXYGENASE CATALYTIC DOMAIN-CONTAINING PROTEIN"/>
    <property type="match status" value="1"/>
</dbReference>
<dbReference type="PANTHER" id="PTHR37539">
    <property type="entry name" value="SECRETED PROTEIN-RELATED"/>
    <property type="match status" value="1"/>
</dbReference>